<dbReference type="EMBL" id="PUUG01000016">
    <property type="protein sequence ID" value="PQP79822.1"/>
    <property type="molecule type" value="Genomic_DNA"/>
</dbReference>
<sequence>MAKKILFGKEARKEILKGVDILSDTVKLTLGPKGNNVILETNNFESPSIINDGVSIAKEIELSNPYQNMGAKLVYEAASKTNDNAGDGTTTATVLAQKMIHKGFQFVNSGAKAVSIKEGITRASQEVVSKLLAKSKPVETQGDIENVATISSGQKEIGRIIASAMEKVTKKGVISVDESKGFETELEVVQGLKYDKGYISPHFVTNKENMSVEFEQASVLVTDHKISNLQEIRSILEDVVKNSTPLLIIAASFENDAIGALVFNKISGVFNVVATEAPGFGDNQRELLQDIAALTQATFISKDLNMKLQNANSQYLGKISKAVIKKDDTVLIGTEKNKTLEERIKEIETKIQKAINENASDYELKNLKSRLAKLSGGIAVIKVGAATETELKEKKLRIEDALNATQAAITEGIVVGGGKALVEVYKELKDNLIDSNADVQKGLNIVLESLLIPTYQIAENAGFDGESVVKEQLKQKDNYGFDAKEGQYVDLINEGIVDPTKVTRQAVINAASIAASIITAGAAVVNVKEKNDTSLTPNPHNAL</sequence>
<evidence type="ECO:0000256" key="3">
    <source>
        <dbReference type="RuleBase" id="RU000418"/>
    </source>
</evidence>
<dbReference type="SUPFAM" id="SSF54849">
    <property type="entry name" value="GroEL-intermediate domain like"/>
    <property type="match status" value="1"/>
</dbReference>
<dbReference type="Proteomes" id="UP000238672">
    <property type="component" value="Unassembled WGS sequence"/>
</dbReference>
<evidence type="ECO:0000256" key="4">
    <source>
        <dbReference type="RuleBase" id="RU000419"/>
    </source>
</evidence>
<dbReference type="NCBIfam" id="NF009487">
    <property type="entry name" value="PRK12849.1"/>
    <property type="match status" value="1"/>
</dbReference>
<reference evidence="5 6" key="1">
    <citation type="submission" date="2018-02" db="EMBL/GenBank/DDBJ databases">
        <title>Metagenomics reveals mixed infection of spiroplasma and phytoplasma in chicory.</title>
        <authorList>
            <person name="Polano C."/>
            <person name="Moruzzi S."/>
            <person name="Ermacora P."/>
            <person name="Ferrini F."/>
            <person name="Martini M."/>
            <person name="Firrao G."/>
        </authorList>
    </citation>
    <scope>NUCLEOTIDE SEQUENCE [LARGE SCALE GENOMIC DNA]</scope>
    <source>
        <strain evidence="5 6">ChiP</strain>
    </source>
</reference>
<protein>
    <recommendedName>
        <fullName evidence="4">60 kDa chaperonin</fullName>
    </recommendedName>
</protein>
<dbReference type="Gene3D" id="3.50.7.10">
    <property type="entry name" value="GroEL"/>
    <property type="match status" value="1"/>
</dbReference>
<dbReference type="NCBIfam" id="TIGR02348">
    <property type="entry name" value="GroEL"/>
    <property type="match status" value="1"/>
</dbReference>
<evidence type="ECO:0000256" key="1">
    <source>
        <dbReference type="ARBA" id="ARBA00006607"/>
    </source>
</evidence>
<keyword evidence="6" id="KW-1185">Reference proteome</keyword>
<dbReference type="Gene3D" id="1.10.560.10">
    <property type="entry name" value="GroEL-like equatorial domain"/>
    <property type="match status" value="1"/>
</dbReference>
<dbReference type="CDD" id="cd03344">
    <property type="entry name" value="GroEL"/>
    <property type="match status" value="1"/>
</dbReference>
<comment type="subunit">
    <text evidence="4">Forms a cylinder of 14 subunits composed of two heptameric rings stacked back-to-back. Interacts with the co-chaperonin GroES.</text>
</comment>
<dbReference type="GO" id="GO:0042026">
    <property type="term" value="P:protein refolding"/>
    <property type="evidence" value="ECO:0007669"/>
    <property type="project" value="InterPro"/>
</dbReference>
<comment type="similarity">
    <text evidence="1 3">Belongs to the chaperonin (HSP60) family.</text>
</comment>
<dbReference type="InterPro" id="IPR027413">
    <property type="entry name" value="GROEL-like_equatorial_sf"/>
</dbReference>
<evidence type="ECO:0000313" key="6">
    <source>
        <dbReference type="Proteomes" id="UP000238672"/>
    </source>
</evidence>
<accession>A0A2S8NV84</accession>
<dbReference type="NCBIfam" id="NF009488">
    <property type="entry name" value="PRK12850.1"/>
    <property type="match status" value="1"/>
</dbReference>
<comment type="function">
    <text evidence="4">Together with its co-chaperonin GroES, plays an essential role in assisting protein folding. The GroEL-GroES system forms a nano-cage that allows encapsulation of the non-native substrate proteins and provides a physical environment optimized to promote and accelerate protein folding.</text>
</comment>
<proteinExistence type="inferred from homology"/>
<dbReference type="Pfam" id="PF00118">
    <property type="entry name" value="Cpn60_TCP1"/>
    <property type="match status" value="1"/>
</dbReference>
<evidence type="ECO:0000313" key="5">
    <source>
        <dbReference type="EMBL" id="PQP79822.1"/>
    </source>
</evidence>
<dbReference type="PRINTS" id="PR00298">
    <property type="entry name" value="CHAPERONIN60"/>
</dbReference>
<dbReference type="InterPro" id="IPR027410">
    <property type="entry name" value="TCP-1-like_intermed_sf"/>
</dbReference>
<comment type="caution">
    <text evidence="5">The sequence shown here is derived from an EMBL/GenBank/DDBJ whole genome shotgun (WGS) entry which is preliminary data.</text>
</comment>
<dbReference type="Gene3D" id="3.30.260.10">
    <property type="entry name" value="TCP-1-like chaperonin intermediate domain"/>
    <property type="match status" value="1"/>
</dbReference>
<dbReference type="AlphaFoldDB" id="A0A2S8NV84"/>
<evidence type="ECO:0000256" key="2">
    <source>
        <dbReference type="ARBA" id="ARBA00023186"/>
    </source>
</evidence>
<dbReference type="GO" id="GO:0140662">
    <property type="term" value="F:ATP-dependent protein folding chaperone"/>
    <property type="evidence" value="ECO:0007669"/>
    <property type="project" value="InterPro"/>
</dbReference>
<dbReference type="SUPFAM" id="SSF48592">
    <property type="entry name" value="GroEL equatorial domain-like"/>
    <property type="match status" value="1"/>
</dbReference>
<dbReference type="PANTHER" id="PTHR45633">
    <property type="entry name" value="60 KDA HEAT SHOCK PROTEIN, MITOCHONDRIAL"/>
    <property type="match status" value="1"/>
</dbReference>
<dbReference type="FunFam" id="3.50.7.10:FF:000001">
    <property type="entry name" value="60 kDa chaperonin"/>
    <property type="match status" value="1"/>
</dbReference>
<dbReference type="InterPro" id="IPR001844">
    <property type="entry name" value="Cpn60/GroEL"/>
</dbReference>
<name>A0A2S8NV84_9MOLU</name>
<gene>
    <name evidence="5" type="primary">groL</name>
    <name evidence="5" type="ORF">C6B37_00910</name>
</gene>
<organism evidence="5 6">
    <name type="scientific">Candidatus Phytoplasma phoenicium</name>
    <dbReference type="NCBI Taxonomy" id="198422"/>
    <lineage>
        <taxon>Bacteria</taxon>
        <taxon>Bacillati</taxon>
        <taxon>Mycoplasmatota</taxon>
        <taxon>Mollicutes</taxon>
        <taxon>Acholeplasmatales</taxon>
        <taxon>Acholeplasmataceae</taxon>
        <taxon>Candidatus Phytoplasma</taxon>
        <taxon>16SrIX (Pigeon pea witches'-broom group)</taxon>
    </lineage>
</organism>
<dbReference type="InterPro" id="IPR002423">
    <property type="entry name" value="Cpn60/GroEL/TCP-1"/>
</dbReference>
<dbReference type="NCBIfam" id="NF009489">
    <property type="entry name" value="PRK12851.1"/>
    <property type="match status" value="1"/>
</dbReference>
<dbReference type="InterPro" id="IPR027409">
    <property type="entry name" value="GroEL-like_apical_dom_sf"/>
</dbReference>
<dbReference type="GO" id="GO:0005524">
    <property type="term" value="F:ATP binding"/>
    <property type="evidence" value="ECO:0007669"/>
    <property type="project" value="InterPro"/>
</dbReference>
<keyword evidence="2" id="KW-0143">Chaperone</keyword>
<dbReference type="NCBIfam" id="NF000592">
    <property type="entry name" value="PRK00013.1"/>
    <property type="match status" value="1"/>
</dbReference>
<dbReference type="SUPFAM" id="SSF52029">
    <property type="entry name" value="GroEL apical domain-like"/>
    <property type="match status" value="1"/>
</dbReference>